<dbReference type="EMBL" id="FOVK01000003">
    <property type="protein sequence ID" value="SFN61336.1"/>
    <property type="molecule type" value="Genomic_DNA"/>
</dbReference>
<dbReference type="Proteomes" id="UP000181899">
    <property type="component" value="Unassembled WGS sequence"/>
</dbReference>
<evidence type="ECO:0000313" key="2">
    <source>
        <dbReference type="Proteomes" id="UP000181899"/>
    </source>
</evidence>
<keyword evidence="2" id="KW-1185">Reference proteome</keyword>
<name>A0A1I5AFR3_9CLOT</name>
<reference evidence="1 2" key="1">
    <citation type="submission" date="2016-10" db="EMBL/GenBank/DDBJ databases">
        <authorList>
            <person name="de Groot N.N."/>
        </authorList>
    </citation>
    <scope>NUCLEOTIDE SEQUENCE [LARGE SCALE GENOMIC DNA]</scope>
    <source>
        <strain evidence="1 2">ML2</strain>
    </source>
</reference>
<gene>
    <name evidence="1" type="ORF">SAMN04488695_1036</name>
</gene>
<dbReference type="AlphaFoldDB" id="A0A1I5AFR3"/>
<accession>A0A1I5AFR3</accession>
<evidence type="ECO:0000313" key="1">
    <source>
        <dbReference type="EMBL" id="SFN61336.1"/>
    </source>
</evidence>
<dbReference type="OrthoDB" id="1129530at2"/>
<sequence length="255" mass="29950">MKYRTDFVTNSSSASYIVEIDCIPLEGDTQTIQFLVHPEEASGIELHIPSDEEGFYYGDNEKKRISQIKDIEELMGILYERLYVDEFYHADEEEFFEDDIVFKQEDLDEYFNSCKEVLMSEYPTLNNLNSVAVKNIKYGNGDSASWIPFEDNPILEDYYERYHAADASGKEAVFAELRNYIDSEPVMVWKDHEGEMDGPRKIMWNDDEEGLEGFLSKFFHERELNRMYWMAYPTTRYELDMGTGMVVQSEILTLF</sequence>
<proteinExistence type="predicted"/>
<protein>
    <submittedName>
        <fullName evidence="1">Uncharacterized protein</fullName>
    </submittedName>
</protein>
<dbReference type="RefSeq" id="WP_074911565.1">
    <property type="nucleotide sequence ID" value="NZ_FOVK01000003.1"/>
</dbReference>
<organism evidence="1 2">
    <name type="scientific">Proteiniclasticum ruminis</name>
    <dbReference type="NCBI Taxonomy" id="398199"/>
    <lineage>
        <taxon>Bacteria</taxon>
        <taxon>Bacillati</taxon>
        <taxon>Bacillota</taxon>
        <taxon>Clostridia</taxon>
        <taxon>Eubacteriales</taxon>
        <taxon>Clostridiaceae</taxon>
        <taxon>Proteiniclasticum</taxon>
    </lineage>
</organism>